<reference evidence="1" key="1">
    <citation type="submission" date="2016-03" db="EMBL/GenBank/DDBJ databases">
        <title>Gut transcriptome analysis on engorged females of Ornithodoros mimon (Acari: Argasidae) and phylogenetic inferences of soft ticks.</title>
        <authorList>
            <person name="Landulfo G.A."/>
            <person name="Giovanni D."/>
            <person name="Carvalho E."/>
            <person name="Junqueira-de-Azevedo I."/>
            <person name="Patane J."/>
            <person name="Mendoca R."/>
            <person name="Barros-Battesti D."/>
        </authorList>
    </citation>
    <scope>NUCLEOTIDE SEQUENCE</scope>
    <source>
        <strain evidence="1">Females</strain>
        <tissue evidence="1">Gut</tissue>
    </source>
</reference>
<dbReference type="EMBL" id="GEIB01001097">
    <property type="protein sequence ID" value="JAR86996.1"/>
    <property type="molecule type" value="Transcribed_RNA"/>
</dbReference>
<accession>A0A147B879</accession>
<feature type="non-terminal residue" evidence="1">
    <location>
        <position position="1"/>
    </location>
</feature>
<name>A0A147B879_9ACAR</name>
<protein>
    <submittedName>
        <fullName evidence="1">Chitinase</fullName>
    </submittedName>
</protein>
<evidence type="ECO:0000313" key="1">
    <source>
        <dbReference type="EMBL" id="JAR86996.1"/>
    </source>
</evidence>
<sequence length="199" mass="22444">FLLAVKYSNEQRKIAAKRPTEMCKSQSTYYLRLKGTCNVSQISEHRNNRQNKEHGHCWDIAASSYAQIINAFLSPESWSLMDSRSISKSRGIVQVEKAIAKNISGTVVQHFPHRPEEVVRASAPADEVVHINSVDGGSTVLFRLNQSCLVENTFFVFVAHPLVAVVAIRTESYVTGRISKRVGQTEEWDTEQNLSSWYT</sequence>
<dbReference type="AlphaFoldDB" id="A0A147B879"/>
<proteinExistence type="predicted"/>
<organism evidence="1">
    <name type="scientific">Alectorobius mimon</name>
    <dbReference type="NCBI Taxonomy" id="360319"/>
    <lineage>
        <taxon>Eukaryota</taxon>
        <taxon>Metazoa</taxon>
        <taxon>Ecdysozoa</taxon>
        <taxon>Arthropoda</taxon>
        <taxon>Chelicerata</taxon>
        <taxon>Arachnida</taxon>
        <taxon>Acari</taxon>
        <taxon>Parasitiformes</taxon>
        <taxon>Ixodida</taxon>
        <taxon>Ixodoidea</taxon>
        <taxon>Argasidae</taxon>
        <taxon>Ornithodorinae</taxon>
        <taxon>Alectorobius</taxon>
    </lineage>
</organism>